<dbReference type="InterPro" id="IPR007165">
    <property type="entry name" value="Phage_holin_4_2"/>
</dbReference>
<feature type="transmembrane region" description="Helical" evidence="1">
    <location>
        <begin position="83"/>
        <end position="101"/>
    </location>
</feature>
<dbReference type="EMBL" id="CP133721">
    <property type="protein sequence ID" value="WMW77607.1"/>
    <property type="molecule type" value="Genomic_DNA"/>
</dbReference>
<dbReference type="PANTHER" id="PTHR37309">
    <property type="entry name" value="SLR0284 PROTEIN"/>
    <property type="match status" value="1"/>
</dbReference>
<protein>
    <submittedName>
        <fullName evidence="2">Phage holin family protein</fullName>
    </submittedName>
</protein>
<keyword evidence="1" id="KW-1133">Transmembrane helix</keyword>
<dbReference type="PANTHER" id="PTHR37309:SF1">
    <property type="entry name" value="SLR0284 PROTEIN"/>
    <property type="match status" value="1"/>
</dbReference>
<feature type="transmembrane region" description="Helical" evidence="1">
    <location>
        <begin position="53"/>
        <end position="77"/>
    </location>
</feature>
<dbReference type="RefSeq" id="WP_309531948.1">
    <property type="nucleotide sequence ID" value="NZ_CP133721.1"/>
</dbReference>
<keyword evidence="1" id="KW-0812">Transmembrane</keyword>
<name>A0ABY9RBM3_9FLAO</name>
<evidence type="ECO:0000313" key="2">
    <source>
        <dbReference type="EMBL" id="WMW77607.1"/>
    </source>
</evidence>
<keyword evidence="3" id="KW-1185">Reference proteome</keyword>
<gene>
    <name evidence="2" type="ORF">RF683_08930</name>
</gene>
<evidence type="ECO:0000313" key="3">
    <source>
        <dbReference type="Proteomes" id="UP001180481"/>
    </source>
</evidence>
<dbReference type="Proteomes" id="UP001180481">
    <property type="component" value="Chromosome"/>
</dbReference>
<sequence>MKNAILKLIISTVLIIIFSYFLHIRVDNFVAAITTAVILSLLNTFIKPILVLLTIPVTFFTLGLFLLVINTIMVLLTDYFVDGFSVPSFITAFLFSIFLSIGQSISNKIFVD</sequence>
<proteinExistence type="predicted"/>
<accession>A0ABY9RBM3</accession>
<organism evidence="2 3">
    <name type="scientific">Flavobacterium nakdongensis</name>
    <dbReference type="NCBI Taxonomy" id="3073563"/>
    <lineage>
        <taxon>Bacteria</taxon>
        <taxon>Pseudomonadati</taxon>
        <taxon>Bacteroidota</taxon>
        <taxon>Flavobacteriia</taxon>
        <taxon>Flavobacteriales</taxon>
        <taxon>Flavobacteriaceae</taxon>
        <taxon>Flavobacterium</taxon>
    </lineage>
</organism>
<feature type="transmembrane region" description="Helical" evidence="1">
    <location>
        <begin position="29"/>
        <end position="46"/>
    </location>
</feature>
<dbReference type="Pfam" id="PF04020">
    <property type="entry name" value="Phage_holin_4_2"/>
    <property type="match status" value="1"/>
</dbReference>
<keyword evidence="1" id="KW-0472">Membrane</keyword>
<reference evidence="2" key="1">
    <citation type="submission" date="2023-09" db="EMBL/GenBank/DDBJ databases">
        <title>Flavobacterium sp. 20NA77.7 isolated from freshwater.</title>
        <authorList>
            <person name="Le V."/>
            <person name="Ko S.-R."/>
            <person name="Ahn C.-Y."/>
            <person name="Oh H.-M."/>
        </authorList>
    </citation>
    <scope>NUCLEOTIDE SEQUENCE</scope>
    <source>
        <strain evidence="2">20NA77.7</strain>
    </source>
</reference>
<feature type="transmembrane region" description="Helical" evidence="1">
    <location>
        <begin position="5"/>
        <end position="23"/>
    </location>
</feature>
<evidence type="ECO:0000256" key="1">
    <source>
        <dbReference type="SAM" id="Phobius"/>
    </source>
</evidence>